<sequence>MMTEAVMEHYKRERGEDLLKQIFGTGIKELAPSERANYRLTNRSIHAMRDIAAGEVLKKGDFAVLRTEKVLRPGLEPCWEKYLEGRAARASIPAGEGIRFEDI</sequence>
<dbReference type="Gene3D" id="3.90.1210.10">
    <property type="entry name" value="Antifreeze-like/N-acetylneuraminic acid synthase C-terminal domain"/>
    <property type="match status" value="1"/>
</dbReference>
<dbReference type="CDD" id="cd11615">
    <property type="entry name" value="SAF_NeuB_like"/>
    <property type="match status" value="1"/>
</dbReference>
<feature type="domain" description="AFP-like" evidence="1">
    <location>
        <begin position="44"/>
        <end position="103"/>
    </location>
</feature>
<dbReference type="Pfam" id="PF08666">
    <property type="entry name" value="SAF"/>
    <property type="match status" value="1"/>
</dbReference>
<evidence type="ECO:0000259" key="1">
    <source>
        <dbReference type="PROSITE" id="PS50844"/>
    </source>
</evidence>
<dbReference type="PROSITE" id="PS50844">
    <property type="entry name" value="AFP_LIKE"/>
    <property type="match status" value="1"/>
</dbReference>
<protein>
    <submittedName>
        <fullName evidence="2">NeuB family protein</fullName>
    </submittedName>
</protein>
<dbReference type="SUPFAM" id="SSF51269">
    <property type="entry name" value="AFP III-like domain"/>
    <property type="match status" value="1"/>
</dbReference>
<evidence type="ECO:0000313" key="2">
    <source>
        <dbReference type="EMBL" id="AGS52395.1"/>
    </source>
</evidence>
<dbReference type="InterPro" id="IPR057736">
    <property type="entry name" value="SAF_PseI/NeuA/NeuB"/>
</dbReference>
<dbReference type="InterPro" id="IPR006190">
    <property type="entry name" value="SAF_AFP_Neu5Ac"/>
</dbReference>
<dbReference type="AlphaFoldDB" id="A0A806KCT4"/>
<dbReference type="InterPro" id="IPR036732">
    <property type="entry name" value="AFP_Neu5c_C_sf"/>
</dbReference>
<reference evidence="2" key="1">
    <citation type="submission" date="2012-03" db="EMBL/GenBank/DDBJ databases">
        <title>Functional metagenomics reveals considerable lignocellulase gene clusters in the gut microbiome of a wood-feeding higher termite.</title>
        <authorList>
            <person name="Liu N."/>
        </authorList>
    </citation>
    <scope>NUCLEOTIDE SEQUENCE</scope>
</reference>
<accession>A0A806KCT4</accession>
<proteinExistence type="predicted"/>
<organism evidence="2">
    <name type="scientific">uncultured bacterium contig00077</name>
    <dbReference type="NCBI Taxonomy" id="1181555"/>
    <lineage>
        <taxon>Bacteria</taxon>
        <taxon>environmental samples</taxon>
    </lineage>
</organism>
<dbReference type="EMBL" id="JQ844191">
    <property type="protein sequence ID" value="AGS52395.1"/>
    <property type="molecule type" value="Genomic_DNA"/>
</dbReference>
<dbReference type="InterPro" id="IPR013974">
    <property type="entry name" value="SAF"/>
</dbReference>
<name>A0A806KCT4_9BACT</name>